<proteinExistence type="inferred from homology"/>
<dbReference type="EMBL" id="CP021983">
    <property type="protein sequence ID" value="ASC70871.1"/>
    <property type="molecule type" value="Genomic_DNA"/>
</dbReference>
<comment type="similarity">
    <text evidence="1">Belongs to the AB hydrolase superfamily. AB hydrolase 2 family.</text>
</comment>
<evidence type="ECO:0000256" key="2">
    <source>
        <dbReference type="ARBA" id="ARBA00022801"/>
    </source>
</evidence>
<keyword evidence="2 4" id="KW-0378">Hydrolase</keyword>
<protein>
    <submittedName>
        <fullName evidence="4">Carboxylesterase 1</fullName>
        <ecNumber evidence="4">3.1.1.1</ecNumber>
    </submittedName>
</protein>
<evidence type="ECO:0000313" key="5">
    <source>
        <dbReference type="Proteomes" id="UP000191901"/>
    </source>
</evidence>
<dbReference type="Pfam" id="PF02230">
    <property type="entry name" value="Abhydrolase_2"/>
    <property type="match status" value="1"/>
</dbReference>
<dbReference type="Gene3D" id="3.40.50.1820">
    <property type="entry name" value="alpha/beta hydrolase"/>
    <property type="match status" value="1"/>
</dbReference>
<dbReference type="Proteomes" id="UP000191901">
    <property type="component" value="Chromosome"/>
</dbReference>
<gene>
    <name evidence="4" type="primary">estA</name>
    <name evidence="4" type="ORF">XM38_018190</name>
</gene>
<evidence type="ECO:0000313" key="4">
    <source>
        <dbReference type="EMBL" id="ASC70871.1"/>
    </source>
</evidence>
<dbReference type="GO" id="GO:0106435">
    <property type="term" value="F:carboxylesterase activity"/>
    <property type="evidence" value="ECO:0007669"/>
    <property type="project" value="UniProtKB-EC"/>
</dbReference>
<reference evidence="4 5" key="1">
    <citation type="journal article" date="2016" name="Biochim. Biophys. Acta">
        <title>Characterization of red-shifted phycobilisomes isolated from the chlorophyll f-containing cyanobacterium Halomicronema hongdechloris.</title>
        <authorList>
            <person name="Li Y."/>
            <person name="Lin Y."/>
            <person name="Garvey C.J."/>
            <person name="Birch D."/>
            <person name="Corkery R.W."/>
            <person name="Loughlin P.C."/>
            <person name="Scheer H."/>
            <person name="Willows R.D."/>
            <person name="Chen M."/>
        </authorList>
    </citation>
    <scope>NUCLEOTIDE SEQUENCE [LARGE SCALE GENOMIC DNA]</scope>
    <source>
        <strain evidence="4 5">C2206</strain>
    </source>
</reference>
<dbReference type="AlphaFoldDB" id="A0A1Z3HKN6"/>
<dbReference type="SUPFAM" id="SSF53474">
    <property type="entry name" value="alpha/beta-Hydrolases"/>
    <property type="match status" value="1"/>
</dbReference>
<dbReference type="InterPro" id="IPR029058">
    <property type="entry name" value="AB_hydrolase_fold"/>
</dbReference>
<dbReference type="PANTHER" id="PTHR10655">
    <property type="entry name" value="LYSOPHOSPHOLIPASE-RELATED"/>
    <property type="match status" value="1"/>
</dbReference>
<dbReference type="KEGG" id="hhg:XM38_018190"/>
<dbReference type="PANTHER" id="PTHR10655:SF17">
    <property type="entry name" value="LYSOPHOSPHOLIPASE-LIKE PROTEIN 1"/>
    <property type="match status" value="1"/>
</dbReference>
<keyword evidence="5" id="KW-1185">Reference proteome</keyword>
<sequence length="227" mass="24331">MEMIPLTLTALSLPIASPQPDDWLVVALHGWGANASDLVGLTSYITLPGVRFSFPEAPFAHPYAPGGRMWYDLPAQFNADAPPALHQQSDLQESRQRLSQWLRSLPEDSGIPLTRTVLAGFSQGGAMALDVGLSLPLAGLIILSGYCHGPLPATVTPRPIVMVHGTFDPVVPLALAQQARATLQAAGLSVQYHELPMGHEISPQALTLIRTALTHLSGKPQDSERRS</sequence>
<feature type="domain" description="Phospholipase/carboxylesterase/thioesterase" evidence="3">
    <location>
        <begin position="19"/>
        <end position="214"/>
    </location>
</feature>
<dbReference type="RefSeq" id="WP_225889241.1">
    <property type="nucleotide sequence ID" value="NZ_CP021983.2"/>
</dbReference>
<organism evidence="4 5">
    <name type="scientific">Halomicronema hongdechloris C2206</name>
    <dbReference type="NCBI Taxonomy" id="1641165"/>
    <lineage>
        <taxon>Bacteria</taxon>
        <taxon>Bacillati</taxon>
        <taxon>Cyanobacteriota</taxon>
        <taxon>Cyanophyceae</taxon>
        <taxon>Nodosilineales</taxon>
        <taxon>Nodosilineaceae</taxon>
        <taxon>Halomicronema</taxon>
    </lineage>
</organism>
<dbReference type="STRING" id="1641165.XM38_19755"/>
<dbReference type="EC" id="3.1.1.1" evidence="4"/>
<evidence type="ECO:0000256" key="1">
    <source>
        <dbReference type="ARBA" id="ARBA00006499"/>
    </source>
</evidence>
<name>A0A1Z3HKN6_9CYAN</name>
<accession>A0A1Z3HKN6</accession>
<dbReference type="InterPro" id="IPR003140">
    <property type="entry name" value="PLipase/COase/thioEstase"/>
</dbReference>
<evidence type="ECO:0000259" key="3">
    <source>
        <dbReference type="Pfam" id="PF02230"/>
    </source>
</evidence>
<dbReference type="InterPro" id="IPR050565">
    <property type="entry name" value="LYPA1-2/EST-like"/>
</dbReference>